<dbReference type="SUPFAM" id="SSF82185">
    <property type="entry name" value="Histone H3 K4-specific methyltransferase SET7/9 N-terminal domain"/>
    <property type="match status" value="2"/>
</dbReference>
<feature type="signal peptide" evidence="1">
    <location>
        <begin position="1"/>
        <end position="22"/>
    </location>
</feature>
<dbReference type="Proteomes" id="UP000317169">
    <property type="component" value="Unassembled WGS sequence"/>
</dbReference>
<protein>
    <submittedName>
        <fullName evidence="2">Toxin-antitoxin system YwqK family antitoxin</fullName>
    </submittedName>
</protein>
<organism evidence="2 3">
    <name type="scientific">Haloflavibacter putidus</name>
    <dbReference type="NCBI Taxonomy" id="2576776"/>
    <lineage>
        <taxon>Bacteria</taxon>
        <taxon>Pseudomonadati</taxon>
        <taxon>Bacteroidota</taxon>
        <taxon>Flavobacteriia</taxon>
        <taxon>Flavobacteriales</taxon>
        <taxon>Flavobacteriaceae</taxon>
        <taxon>Haloflavibacter</taxon>
    </lineage>
</organism>
<sequence length="224" mass="26071">MYNIKTLAIFFVAISFPLIINAQINAHDAQNRRHGKWQKNYENTGKIRYKGQFEHGKEVGTFKFYDKSSDKHPLATKTYLPKSDSISVKFYTPKGKLVSEGKMIGRKKEGKWRYYHKNNQQLMMLENYENDLLAGWKEIYFPNGKVAEKQHFSKGKADGKNFVYGKNGQLIQEYTYKNGKFHGPVKIYDANGNLKTEGNYKNGLKTGTWKYYKNGNIEETEQHP</sequence>
<keyword evidence="1" id="KW-0732">Signal</keyword>
<accession>A0A507ZH41</accession>
<name>A0A507ZH41_9FLAO</name>
<reference evidence="2 3" key="1">
    <citation type="submission" date="2019-06" db="EMBL/GenBank/DDBJ databases">
        <title>Flavibacter putida gen. nov., sp. nov., a novel marine bacterium of the family Flavobacteriaceae isolated from coastal seawater.</title>
        <authorList>
            <person name="Feng X."/>
        </authorList>
    </citation>
    <scope>NUCLEOTIDE SEQUENCE [LARGE SCALE GENOMIC DNA]</scope>
    <source>
        <strain evidence="2 3">PLHSN227</strain>
    </source>
</reference>
<dbReference type="PANTHER" id="PTHR33706">
    <property type="entry name" value="MORN VARIANT REPEAT PROTEIN"/>
    <property type="match status" value="1"/>
</dbReference>
<proteinExistence type="predicted"/>
<keyword evidence="3" id="KW-1185">Reference proteome</keyword>
<dbReference type="AlphaFoldDB" id="A0A507ZH41"/>
<dbReference type="RefSeq" id="WP_141422418.1">
    <property type="nucleotide sequence ID" value="NZ_VIAR01000012.1"/>
</dbReference>
<gene>
    <name evidence="2" type="ORF">FKR84_11275</name>
</gene>
<comment type="caution">
    <text evidence="2">The sequence shown here is derived from an EMBL/GenBank/DDBJ whole genome shotgun (WGS) entry which is preliminary data.</text>
</comment>
<evidence type="ECO:0000313" key="3">
    <source>
        <dbReference type="Proteomes" id="UP000317169"/>
    </source>
</evidence>
<evidence type="ECO:0000256" key="1">
    <source>
        <dbReference type="SAM" id="SignalP"/>
    </source>
</evidence>
<evidence type="ECO:0000313" key="2">
    <source>
        <dbReference type="EMBL" id="TQD35444.1"/>
    </source>
</evidence>
<dbReference type="InterPro" id="IPR011652">
    <property type="entry name" value="MORN_2"/>
</dbReference>
<feature type="chain" id="PRO_5021221259" evidence="1">
    <location>
        <begin position="23"/>
        <end position="224"/>
    </location>
</feature>
<dbReference type="EMBL" id="VIAR01000012">
    <property type="protein sequence ID" value="TQD35444.1"/>
    <property type="molecule type" value="Genomic_DNA"/>
</dbReference>
<dbReference type="OrthoDB" id="9785122at2"/>
<dbReference type="PANTHER" id="PTHR33706:SF1">
    <property type="entry name" value="TPR REPEAT PROTEIN"/>
    <property type="match status" value="1"/>
</dbReference>
<dbReference type="Pfam" id="PF07661">
    <property type="entry name" value="MORN_2"/>
    <property type="match status" value="3"/>
</dbReference>
<dbReference type="Gene3D" id="3.90.930.1">
    <property type="match status" value="2"/>
</dbReference>